<feature type="domain" description="AMP-dependent synthetase/ligase" evidence="2">
    <location>
        <begin position="16"/>
        <end position="384"/>
    </location>
</feature>
<evidence type="ECO:0000313" key="4">
    <source>
        <dbReference type="EMBL" id="MBH5338356.1"/>
    </source>
</evidence>
<feature type="domain" description="AMP-binding enzyme C-terminal" evidence="3">
    <location>
        <begin position="436"/>
        <end position="510"/>
    </location>
</feature>
<dbReference type="PROSITE" id="PS00455">
    <property type="entry name" value="AMP_BINDING"/>
    <property type="match status" value="1"/>
</dbReference>
<feature type="region of interest" description="Disordered" evidence="1">
    <location>
        <begin position="135"/>
        <end position="162"/>
    </location>
</feature>
<reference evidence="4 5" key="1">
    <citation type="submission" date="2020-09" db="EMBL/GenBank/DDBJ databases">
        <title>Biosynthesis of the nuclear factor of activated T cells inhibitor NFAT-133 and its congeners in Streptomyces pactum.</title>
        <authorList>
            <person name="Zhou W."/>
            <person name="Posri P."/>
            <person name="Abugrain M.E."/>
            <person name="Weisberg A.J."/>
            <person name="Chang J.H."/>
            <person name="Mahmud T."/>
        </authorList>
    </citation>
    <scope>NUCLEOTIDE SEQUENCE [LARGE SCALE GENOMIC DNA]</scope>
    <source>
        <strain evidence="4 5">ATCC 27456</strain>
    </source>
</reference>
<evidence type="ECO:0000259" key="2">
    <source>
        <dbReference type="Pfam" id="PF00501"/>
    </source>
</evidence>
<dbReference type="Proteomes" id="UP000807371">
    <property type="component" value="Unassembled WGS sequence"/>
</dbReference>
<dbReference type="InterPro" id="IPR045851">
    <property type="entry name" value="AMP-bd_C_sf"/>
</dbReference>
<evidence type="ECO:0000313" key="5">
    <source>
        <dbReference type="Proteomes" id="UP000807371"/>
    </source>
</evidence>
<dbReference type="PANTHER" id="PTHR43767:SF7">
    <property type="entry name" value="MEDIUM_LONG-CHAIN-FATTY-ACID--COA LIGASE FADD8"/>
    <property type="match status" value="1"/>
</dbReference>
<dbReference type="InterPro" id="IPR025110">
    <property type="entry name" value="AMP-bd_C"/>
</dbReference>
<protein>
    <submittedName>
        <fullName evidence="4">Long-chain fatty acid--CoA ligase</fullName>
    </submittedName>
</protein>
<dbReference type="PROSITE" id="PS51318">
    <property type="entry name" value="TAT"/>
    <property type="match status" value="1"/>
</dbReference>
<dbReference type="PANTHER" id="PTHR43767">
    <property type="entry name" value="LONG-CHAIN-FATTY-ACID--COA LIGASE"/>
    <property type="match status" value="1"/>
</dbReference>
<evidence type="ECO:0000256" key="1">
    <source>
        <dbReference type="SAM" id="MobiDB-lite"/>
    </source>
</evidence>
<dbReference type="CDD" id="cd04433">
    <property type="entry name" value="AFD_class_I"/>
    <property type="match status" value="1"/>
</dbReference>
<dbReference type="InterPro" id="IPR050237">
    <property type="entry name" value="ATP-dep_AMP-bd_enzyme"/>
</dbReference>
<keyword evidence="5" id="KW-1185">Reference proteome</keyword>
<dbReference type="InterPro" id="IPR042099">
    <property type="entry name" value="ANL_N_sf"/>
</dbReference>
<dbReference type="EMBL" id="JACYXC010000001">
    <property type="protein sequence ID" value="MBH5338356.1"/>
    <property type="molecule type" value="Genomic_DNA"/>
</dbReference>
<comment type="caution">
    <text evidence="4">The sequence shown here is derived from an EMBL/GenBank/DDBJ whole genome shotgun (WGS) entry which is preliminary data.</text>
</comment>
<dbReference type="SUPFAM" id="SSF56801">
    <property type="entry name" value="Acetyl-CoA synthetase-like"/>
    <property type="match status" value="1"/>
</dbReference>
<keyword evidence="4" id="KW-0436">Ligase</keyword>
<dbReference type="Gene3D" id="3.30.300.30">
    <property type="match status" value="1"/>
</dbReference>
<dbReference type="InterPro" id="IPR020845">
    <property type="entry name" value="AMP-binding_CS"/>
</dbReference>
<sequence length="526" mass="55499">MEHSSETPFPYPIVEAFRKDPDVPAFEYRGRPVSRRAVLDLIARCAGGLRAAGLGPGSPVALATGVTPEAFAAQIAALLLGARVTGLRPGLTPVQLGAVLPGMAAVVTDPTGETPELLAAAGTVPVLRIGRDLLGAGPPADGTRPQGGAGAPDVHHPTPETLTAEGRPDDIALITLTSGSTGVPKGCGHSYRACAARWPWRTGHWDARTAELAAGYRRFLLFGSFANAVVLDHLTLCLLSGGTAVIPDPPPAFPEVIARHRPTAVLMAVPRLHQVLDTLRTDPVDTGSLRVVLVAGSPLAPHRLAEATELLGPVVHHAYGQTETGMLALLTPQELVRDPDLLDTVGRPWADTEVSVRDDDDHPLPTGATGEIWVRTPSAMSGYWQNEAETREVLRPDGWVRTRDLGHLDERGYLRLTGRSRDVIIINAAVHYAGPIEQVLTRHPDVDQAYVVAAPDERTGEAAHAFLVPGRGRAPDLAALRASVAAELGADAVPATFTLLDRVPVTPGGKPDKRALLDRLPADGGS</sequence>
<dbReference type="Gene3D" id="3.40.50.12780">
    <property type="entry name" value="N-terminal domain of ligase-like"/>
    <property type="match status" value="1"/>
</dbReference>
<dbReference type="GO" id="GO:0016874">
    <property type="term" value="F:ligase activity"/>
    <property type="evidence" value="ECO:0007669"/>
    <property type="project" value="UniProtKB-KW"/>
</dbReference>
<gene>
    <name evidence="4" type="ORF">IHE55_27625</name>
</gene>
<proteinExistence type="predicted"/>
<dbReference type="InterPro" id="IPR000873">
    <property type="entry name" value="AMP-dep_synth/lig_dom"/>
</dbReference>
<dbReference type="Pfam" id="PF13193">
    <property type="entry name" value="AMP-binding_C"/>
    <property type="match status" value="1"/>
</dbReference>
<dbReference type="InterPro" id="IPR006311">
    <property type="entry name" value="TAT_signal"/>
</dbReference>
<evidence type="ECO:0000259" key="3">
    <source>
        <dbReference type="Pfam" id="PF13193"/>
    </source>
</evidence>
<name>A0ABS0NT78_9ACTN</name>
<accession>A0ABS0NT78</accession>
<organism evidence="4 5">
    <name type="scientific">Streptomyces pactum</name>
    <dbReference type="NCBI Taxonomy" id="68249"/>
    <lineage>
        <taxon>Bacteria</taxon>
        <taxon>Bacillati</taxon>
        <taxon>Actinomycetota</taxon>
        <taxon>Actinomycetes</taxon>
        <taxon>Kitasatosporales</taxon>
        <taxon>Streptomycetaceae</taxon>
        <taxon>Streptomyces</taxon>
    </lineage>
</organism>
<dbReference type="RefSeq" id="WP_197991526.1">
    <property type="nucleotide sequence ID" value="NZ_JACYXC010000001.1"/>
</dbReference>
<dbReference type="Pfam" id="PF00501">
    <property type="entry name" value="AMP-binding"/>
    <property type="match status" value="1"/>
</dbReference>